<keyword evidence="5" id="KW-0472">Membrane</keyword>
<comment type="cofactor">
    <cofactor evidence="3">
        <name>a divalent metal cation</name>
        <dbReference type="ChEBI" id="CHEBI:60240"/>
    </cofactor>
    <text evidence="3">Binds 2 divalent metal cations per subunit. Site 1 may preferentially bind zinc ions, while site 2 has a preference for magnesium and/or manganese ions.</text>
</comment>
<feature type="region of interest" description="Disordered" evidence="4">
    <location>
        <begin position="1"/>
        <end position="120"/>
    </location>
</feature>
<evidence type="ECO:0000256" key="1">
    <source>
        <dbReference type="ARBA" id="ARBA00022723"/>
    </source>
</evidence>
<dbReference type="EC" id="3.1.4.-" evidence="3"/>
<dbReference type="Pfam" id="PF00233">
    <property type="entry name" value="PDEase_I"/>
    <property type="match status" value="1"/>
</dbReference>
<dbReference type="InterPro" id="IPR003607">
    <property type="entry name" value="HD/PDEase_dom"/>
</dbReference>
<feature type="compositionally biased region" description="Low complexity" evidence="4">
    <location>
        <begin position="56"/>
        <end position="66"/>
    </location>
</feature>
<dbReference type="EMBL" id="CDMY01000246">
    <property type="protein sequence ID" value="CEL96803.1"/>
    <property type="molecule type" value="Genomic_DNA"/>
</dbReference>
<keyword evidence="8" id="KW-1185">Reference proteome</keyword>
<evidence type="ECO:0000256" key="4">
    <source>
        <dbReference type="SAM" id="MobiDB-lite"/>
    </source>
</evidence>
<dbReference type="CDD" id="cd00077">
    <property type="entry name" value="HDc"/>
    <property type="match status" value="1"/>
</dbReference>
<feature type="transmembrane region" description="Helical" evidence="5">
    <location>
        <begin position="199"/>
        <end position="221"/>
    </location>
</feature>
<evidence type="ECO:0000313" key="8">
    <source>
        <dbReference type="Proteomes" id="UP000041254"/>
    </source>
</evidence>
<feature type="region of interest" description="Disordered" evidence="4">
    <location>
        <begin position="1252"/>
        <end position="1290"/>
    </location>
</feature>
<accession>A0A0G4EIH8</accession>
<dbReference type="PANTHER" id="PTHR11347">
    <property type="entry name" value="CYCLIC NUCLEOTIDE PHOSPHODIESTERASE"/>
    <property type="match status" value="1"/>
</dbReference>
<dbReference type="PROSITE" id="PS51845">
    <property type="entry name" value="PDEASE_I_2"/>
    <property type="match status" value="1"/>
</dbReference>
<feature type="compositionally biased region" description="Polar residues" evidence="4">
    <location>
        <begin position="1252"/>
        <end position="1262"/>
    </location>
</feature>
<dbReference type="InterPro" id="IPR036971">
    <property type="entry name" value="PDEase_catalytic_dom_sf"/>
</dbReference>
<dbReference type="PROSITE" id="PS00126">
    <property type="entry name" value="PDEASE_I_1"/>
    <property type="match status" value="1"/>
</dbReference>
<dbReference type="OrthoDB" id="189220at2759"/>
<dbReference type="InterPro" id="IPR002073">
    <property type="entry name" value="PDEase_catalytic_dom"/>
</dbReference>
<dbReference type="InParanoid" id="A0A0G4EIH8"/>
<keyword evidence="2 3" id="KW-0378">Hydrolase</keyword>
<dbReference type="SUPFAM" id="SSF109604">
    <property type="entry name" value="HD-domain/PDEase-like"/>
    <property type="match status" value="1"/>
</dbReference>
<dbReference type="VEuPathDB" id="CryptoDB:Vbra_20421"/>
<evidence type="ECO:0000256" key="2">
    <source>
        <dbReference type="ARBA" id="ARBA00022801"/>
    </source>
</evidence>
<feature type="transmembrane region" description="Helical" evidence="5">
    <location>
        <begin position="266"/>
        <end position="283"/>
    </location>
</feature>
<evidence type="ECO:0000256" key="5">
    <source>
        <dbReference type="SAM" id="Phobius"/>
    </source>
</evidence>
<comment type="similarity">
    <text evidence="3">Belongs to the cyclic nucleotide phosphodiesterase family.</text>
</comment>
<feature type="region of interest" description="Disordered" evidence="4">
    <location>
        <begin position="542"/>
        <end position="611"/>
    </location>
</feature>
<dbReference type="Proteomes" id="UP000041254">
    <property type="component" value="Unassembled WGS sequence"/>
</dbReference>
<feature type="compositionally biased region" description="Low complexity" evidence="4">
    <location>
        <begin position="85"/>
        <end position="94"/>
    </location>
</feature>
<feature type="compositionally biased region" description="Low complexity" evidence="4">
    <location>
        <begin position="775"/>
        <end position="787"/>
    </location>
</feature>
<feature type="region of interest" description="Disordered" evidence="4">
    <location>
        <begin position="750"/>
        <end position="787"/>
    </location>
</feature>
<dbReference type="InterPro" id="IPR023174">
    <property type="entry name" value="PDEase_CS"/>
</dbReference>
<dbReference type="STRING" id="1169540.A0A0G4EIH8"/>
<keyword evidence="5" id="KW-0812">Transmembrane</keyword>
<dbReference type="GO" id="GO:0046872">
    <property type="term" value="F:metal ion binding"/>
    <property type="evidence" value="ECO:0007669"/>
    <property type="project" value="UniProtKB-KW"/>
</dbReference>
<dbReference type="GO" id="GO:0004114">
    <property type="term" value="F:3',5'-cyclic-nucleotide phosphodiesterase activity"/>
    <property type="evidence" value="ECO:0007669"/>
    <property type="project" value="InterPro"/>
</dbReference>
<organism evidence="7 8">
    <name type="scientific">Vitrella brassicaformis (strain CCMP3155)</name>
    <dbReference type="NCBI Taxonomy" id="1169540"/>
    <lineage>
        <taxon>Eukaryota</taxon>
        <taxon>Sar</taxon>
        <taxon>Alveolata</taxon>
        <taxon>Colpodellida</taxon>
        <taxon>Vitrellaceae</taxon>
        <taxon>Vitrella</taxon>
    </lineage>
</organism>
<keyword evidence="5" id="KW-1133">Transmembrane helix</keyword>
<dbReference type="GO" id="GO:0007165">
    <property type="term" value="P:signal transduction"/>
    <property type="evidence" value="ECO:0007669"/>
    <property type="project" value="InterPro"/>
</dbReference>
<feature type="compositionally biased region" description="Low complexity" evidence="4">
    <location>
        <begin position="583"/>
        <end position="606"/>
    </location>
</feature>
<feature type="compositionally biased region" description="Basic and acidic residues" evidence="4">
    <location>
        <begin position="17"/>
        <end position="32"/>
    </location>
</feature>
<evidence type="ECO:0000313" key="7">
    <source>
        <dbReference type="EMBL" id="CEL96803.1"/>
    </source>
</evidence>
<feature type="transmembrane region" description="Helical" evidence="5">
    <location>
        <begin position="233"/>
        <end position="254"/>
    </location>
</feature>
<feature type="compositionally biased region" description="Polar residues" evidence="4">
    <location>
        <begin position="34"/>
        <end position="50"/>
    </location>
</feature>
<feature type="transmembrane region" description="Helical" evidence="5">
    <location>
        <begin position="307"/>
        <end position="324"/>
    </location>
</feature>
<reference evidence="7 8" key="1">
    <citation type="submission" date="2014-11" db="EMBL/GenBank/DDBJ databases">
        <authorList>
            <person name="Zhu J."/>
            <person name="Qi W."/>
            <person name="Song R."/>
        </authorList>
    </citation>
    <scope>NUCLEOTIDE SEQUENCE [LARGE SCALE GENOMIC DNA]</scope>
</reference>
<name>A0A0G4EIH8_VITBC</name>
<evidence type="ECO:0000259" key="6">
    <source>
        <dbReference type="PROSITE" id="PS51845"/>
    </source>
</evidence>
<sequence length="1311" mass="146072">MSENHPHRNHPPPQPSKSERRVSFSMDNHDEVMGNNTQIPPSASDPTNTHLRPPKSSSGHSGHSHSQPANHQHHHDSRHHRDESPGSPSRSSPRSSHRSAPVVALHPPPSQPFQSQSQQNIPVSDLSIAPSTVNLQHSISYISDFGQLEVTPSSEQRNAPRRSRSIVAAMRIFDSTFRVNRDQNKKEFLLQNRSRWRRLIPWVYLVFNLVWMGFDIYWYYVKWDSIDILYFVLMYRAILIAIILGWILCMLWKADWAKECFRRKSSMVLTSLYVLHFPFIFMVEQNRLVIFFDTVPDQDFRPDTSDSTAIFLCVVLMFGAVLAFQLEKRLSLYLCGWMVVSWAVIYVAAYIHGKSRLLWEEQELLRDVTFMLFSVGLLVLGTYQVHALNEHLCETQERHERDKANHAIERSSLNKRVQYLTHKLHKMESRKQQKHFQTRFENILEKLNYVKVGLEEAVKIAHIGGHHEGVPSNGSQEPLHELVTALDWQKFVESLTSSIDDLRSGENLFSVDISAELSRSAGGIPGLSRSSNMIRFLNEYTERSRQTTSRLPTLVETSERSDTDITPNQSTGGQPSHSNSMPAGGTTDGSTAGATAGSDAGSRGTSVATSRGSFEFDTEHQLLEHLICPLHYREREPDVSIPRMRTEDESTYSQLGTWQADLFEVDKASGGRALCHAGYWLLRPWADKLGVSHDKLSNFLSNIEVRYRQNFYHNAIHGADVLNSTYYFLRQFDRSCDLLNQNGGFPTAASCPATPLNPPPPHTSPAVMQLNSPLTSSTTASATASGGSAATVTTSLGDVGSLDICRPQPSTACLAARRSRTIAGASPIDEKSREREQVCGAALDWNVDPAYGFAILIAAAIHDVGHNGRTNNYHKNANTMQALLFNDKCVHENLHCCIAFMVMRLRPSNILSAFPVEKQVVLRQIIIEAVLDTDIERHFLTTTTFKNSMARGWKVHELSDLRTVLGMMLRAADIAHAAKPLALHKQWTARVIEEFYNQGDKEKSLGLPVSPLCDRNNLDLRESQVGFIEYIVKPVYDLMNEFYCSEVVQHDCVENLNRNCEFWMEFDEAKDEWPPKIDPAPRNAGKDLTKVLPYPLSFSAMAAAAAAGTPVTRNKSTGASPNPIAPLYPPIPPVDSERARLHQRFVLRDPGGSQGNLALATATTANSGGRRTFGIRGGMQESLSNSDLVAWSGQPVSAAESAPVSLVTSPAPLPAEAVSLSLPPGKNEQQHGAARQISGNRLSTKLKEWGSRAQQFLRSPSARSREVTPERVLTSQLPNTPPDSGIFDGFRDASSVVGSLTPPAITRTDEL</sequence>
<feature type="compositionally biased region" description="Polar residues" evidence="4">
    <location>
        <begin position="564"/>
        <end position="581"/>
    </location>
</feature>
<evidence type="ECO:0000256" key="3">
    <source>
        <dbReference type="RuleBase" id="RU363067"/>
    </source>
</evidence>
<feature type="region of interest" description="Disordered" evidence="4">
    <location>
        <begin position="1217"/>
        <end position="1240"/>
    </location>
</feature>
<feature type="domain" description="PDEase" evidence="6">
    <location>
        <begin position="631"/>
        <end position="1070"/>
    </location>
</feature>
<feature type="transmembrane region" description="Helical" evidence="5">
    <location>
        <begin position="331"/>
        <end position="352"/>
    </location>
</feature>
<proteinExistence type="inferred from homology"/>
<dbReference type="Gene3D" id="1.10.1300.10">
    <property type="entry name" value="3'5'-cyclic nucleotide phosphodiesterase, catalytic domain"/>
    <property type="match status" value="1"/>
</dbReference>
<keyword evidence="1 3" id="KW-0479">Metal-binding</keyword>
<protein>
    <recommendedName>
        <fullName evidence="3">Phosphodiesterase</fullName>
        <ecNumber evidence="3">3.1.4.-</ecNumber>
    </recommendedName>
</protein>
<gene>
    <name evidence="7" type="ORF">Vbra_20421</name>
</gene>